<name>T0MEG3_9MICR</name>
<evidence type="ECO:0000313" key="3">
    <source>
        <dbReference type="Proteomes" id="UP000053780"/>
    </source>
</evidence>
<sequence>MRCQKYELVLRQQNLKDENTDKNIVKENNINYTSNSSVKINKGQNLNDLKQENNKLLLLREFEENNKNFLNVLQQESLKNKCDEFNNEKNNKIQNLNIIKQEKLETEKLQNFNVNKGIKNYQDLRDDEKCKIINHNRRIIKDLVLYDKNNQLNLDEKNIKCQNKINVKKEEVNVIKENNKTRNLNAVEVYNKKHEETAEQENDLKNENYKALNVVQEINEKQKIKVVEEKDQEQPLNILLKNETLNKMQELNVVEDNNEKYKALNVVEEDKDKQLQNGIEEINEEQKIKIVEEKDQEQPLNVLLKNETLNKKQELSIVEENNKLKKIIS</sequence>
<protein>
    <submittedName>
        <fullName evidence="2">Uncharacterized protein</fullName>
    </submittedName>
</protein>
<accession>T0MEG3</accession>
<evidence type="ECO:0000256" key="1">
    <source>
        <dbReference type="SAM" id="Coils"/>
    </source>
</evidence>
<dbReference type="AlphaFoldDB" id="T0MEG3"/>
<dbReference type="EMBL" id="KE647138">
    <property type="protein sequence ID" value="EQB61456.1"/>
    <property type="molecule type" value="Genomic_DNA"/>
</dbReference>
<evidence type="ECO:0000313" key="2">
    <source>
        <dbReference type="EMBL" id="EQB61456.1"/>
    </source>
</evidence>
<keyword evidence="1" id="KW-0175">Coiled coil</keyword>
<reference evidence="2 3" key="1">
    <citation type="journal article" date="2013" name="BMC Genomics">
        <title>Genome sequencing and comparative genomics of honey bee microsporidia, Nosema apis reveal novel insights into host-parasite interactions.</title>
        <authorList>
            <person name="Chen Yp."/>
            <person name="Pettis J.S."/>
            <person name="Zhao Y."/>
            <person name="Liu X."/>
            <person name="Tallon L.J."/>
            <person name="Sadzewicz L.D."/>
            <person name="Li R."/>
            <person name="Zheng H."/>
            <person name="Huang S."/>
            <person name="Zhang X."/>
            <person name="Hamilton M.C."/>
            <person name="Pernal S.F."/>
            <person name="Melathopoulos A.P."/>
            <person name="Yan X."/>
            <person name="Evans J.D."/>
        </authorList>
    </citation>
    <scope>NUCLEOTIDE SEQUENCE [LARGE SCALE GENOMIC DNA]</scope>
    <source>
        <strain evidence="2 3">BRL 01</strain>
    </source>
</reference>
<keyword evidence="3" id="KW-1185">Reference proteome</keyword>
<gene>
    <name evidence="2" type="ORF">NAPIS_ORF00976</name>
</gene>
<dbReference type="Proteomes" id="UP000053780">
    <property type="component" value="Unassembled WGS sequence"/>
</dbReference>
<proteinExistence type="predicted"/>
<dbReference type="HOGENOM" id="CLU_844935_0_0_1"/>
<feature type="coiled-coil region" evidence="1">
    <location>
        <begin position="46"/>
        <end position="102"/>
    </location>
</feature>
<dbReference type="VEuPathDB" id="MicrosporidiaDB:NAPIS_ORF00976"/>
<organism evidence="2 3">
    <name type="scientific">Vairimorpha apis BRL 01</name>
    <dbReference type="NCBI Taxonomy" id="1037528"/>
    <lineage>
        <taxon>Eukaryota</taxon>
        <taxon>Fungi</taxon>
        <taxon>Fungi incertae sedis</taxon>
        <taxon>Microsporidia</taxon>
        <taxon>Nosematidae</taxon>
        <taxon>Vairimorpha</taxon>
    </lineage>
</organism>